<dbReference type="InterPro" id="IPR036034">
    <property type="entry name" value="PDZ_sf"/>
</dbReference>
<dbReference type="SMART" id="SM00228">
    <property type="entry name" value="PDZ"/>
    <property type="match status" value="1"/>
</dbReference>
<evidence type="ECO:0000313" key="7">
    <source>
        <dbReference type="EMBL" id="QTD52174.1"/>
    </source>
</evidence>
<dbReference type="FunFam" id="2.40.10.10:FF:000001">
    <property type="entry name" value="Periplasmic serine protease DegS"/>
    <property type="match status" value="1"/>
</dbReference>
<dbReference type="RefSeq" id="WP_237382283.1">
    <property type="nucleotide sequence ID" value="NZ_CP071793.1"/>
</dbReference>
<dbReference type="EMBL" id="CP071793">
    <property type="protein sequence ID" value="QTD52174.1"/>
    <property type="molecule type" value="Genomic_DNA"/>
</dbReference>
<organism evidence="7 8">
    <name type="scientific">Sulfidibacter corallicola</name>
    <dbReference type="NCBI Taxonomy" id="2818388"/>
    <lineage>
        <taxon>Bacteria</taxon>
        <taxon>Pseudomonadati</taxon>
        <taxon>Acidobacteriota</taxon>
        <taxon>Holophagae</taxon>
        <taxon>Acanthopleuribacterales</taxon>
        <taxon>Acanthopleuribacteraceae</taxon>
        <taxon>Sulfidibacter</taxon>
    </lineage>
</organism>
<dbReference type="InterPro" id="IPR001940">
    <property type="entry name" value="Peptidase_S1C"/>
</dbReference>
<reference evidence="7" key="1">
    <citation type="submission" date="2021-03" db="EMBL/GenBank/DDBJ databases">
        <title>Acanthopleuribacteraceae sp. M133.</title>
        <authorList>
            <person name="Wang G."/>
        </authorList>
    </citation>
    <scope>NUCLEOTIDE SEQUENCE</scope>
    <source>
        <strain evidence="7">M133</strain>
    </source>
</reference>
<dbReference type="InterPro" id="IPR051201">
    <property type="entry name" value="Chloro_Bact_Ser_Proteases"/>
</dbReference>
<dbReference type="SUPFAM" id="SSF50156">
    <property type="entry name" value="PDZ domain-like"/>
    <property type="match status" value="1"/>
</dbReference>
<protein>
    <submittedName>
        <fullName evidence="7">Trypsin-like peptidase domain-containing protein</fullName>
    </submittedName>
</protein>
<name>A0A8A4TSP1_SULCO</name>
<dbReference type="Gene3D" id="2.40.10.10">
    <property type="entry name" value="Trypsin-like serine proteases"/>
    <property type="match status" value="2"/>
</dbReference>
<keyword evidence="8" id="KW-1185">Reference proteome</keyword>
<dbReference type="GO" id="GO:0006508">
    <property type="term" value="P:proteolysis"/>
    <property type="evidence" value="ECO:0007669"/>
    <property type="project" value="UniProtKB-KW"/>
</dbReference>
<dbReference type="Pfam" id="PF13365">
    <property type="entry name" value="Trypsin_2"/>
    <property type="match status" value="1"/>
</dbReference>
<evidence type="ECO:0000256" key="3">
    <source>
        <dbReference type="ARBA" id="ARBA00022801"/>
    </source>
</evidence>
<keyword evidence="5" id="KW-0812">Transmembrane</keyword>
<gene>
    <name evidence="7" type="ORF">J3U87_06835</name>
</gene>
<feature type="domain" description="PDZ" evidence="6">
    <location>
        <begin position="267"/>
        <end position="340"/>
    </location>
</feature>
<evidence type="ECO:0000256" key="2">
    <source>
        <dbReference type="ARBA" id="ARBA00022670"/>
    </source>
</evidence>
<sequence length="382" mass="41368">MDPLFNNASWLKKKGIPSLTLLAGILMGAAFFSWYAKMSKTLEIAEAARPVSQRGALTSDEENTINVFEEAASSVVFITTKRRTYDFFRNVMEQPAGTGSGFVWDQKGHIVTNYHVLQGGNAFEVVLLDQSIHEAKVIGLYPDKDMAILKIEADPKLLRPIPLGSSSDLKVGQKVLAIGNPFGLDHSLSTGVVSALDRTIESVNGREIEEVIQTDAAINPGNSGGPLLDSAGRLIGVNTQILSRSGASAGIGFAIPVDAVRRAAPQLIRFGEVKRAGMGISIGASTSIQRMLWRRGIKGVLIMYVQPRSGADKAGLRGTHRRGRKLQLGDILVDIEGEAIATPQDLYRVLDRFEIGTEVNVTFLRNGEKQKTKVTLEAISSR</sequence>
<dbReference type="KEGG" id="scor:J3U87_06835"/>
<dbReference type="InterPro" id="IPR009003">
    <property type="entry name" value="Peptidase_S1_PA"/>
</dbReference>
<dbReference type="InterPro" id="IPR043504">
    <property type="entry name" value="Peptidase_S1_PA_chymotrypsin"/>
</dbReference>
<dbReference type="PRINTS" id="PR00834">
    <property type="entry name" value="PROTEASES2C"/>
</dbReference>
<dbReference type="Proteomes" id="UP000663929">
    <property type="component" value="Chromosome"/>
</dbReference>
<evidence type="ECO:0000256" key="1">
    <source>
        <dbReference type="ARBA" id="ARBA00010541"/>
    </source>
</evidence>
<accession>A0A8A4TSP1</accession>
<evidence type="ECO:0000256" key="5">
    <source>
        <dbReference type="SAM" id="Phobius"/>
    </source>
</evidence>
<dbReference type="PANTHER" id="PTHR43343">
    <property type="entry name" value="PEPTIDASE S12"/>
    <property type="match status" value="1"/>
</dbReference>
<keyword evidence="4" id="KW-0720">Serine protease</keyword>
<feature type="transmembrane region" description="Helical" evidence="5">
    <location>
        <begin position="15"/>
        <end position="36"/>
    </location>
</feature>
<evidence type="ECO:0000256" key="4">
    <source>
        <dbReference type="ARBA" id="ARBA00022825"/>
    </source>
</evidence>
<dbReference type="AlphaFoldDB" id="A0A8A4TSP1"/>
<evidence type="ECO:0000313" key="8">
    <source>
        <dbReference type="Proteomes" id="UP000663929"/>
    </source>
</evidence>
<dbReference type="PROSITE" id="PS50106">
    <property type="entry name" value="PDZ"/>
    <property type="match status" value="1"/>
</dbReference>
<evidence type="ECO:0000259" key="6">
    <source>
        <dbReference type="PROSITE" id="PS50106"/>
    </source>
</evidence>
<dbReference type="PANTHER" id="PTHR43343:SF3">
    <property type="entry name" value="PROTEASE DO-LIKE 8, CHLOROPLASTIC"/>
    <property type="match status" value="1"/>
</dbReference>
<dbReference type="InterPro" id="IPR001478">
    <property type="entry name" value="PDZ"/>
</dbReference>
<dbReference type="Pfam" id="PF13180">
    <property type="entry name" value="PDZ_2"/>
    <property type="match status" value="1"/>
</dbReference>
<dbReference type="Gene3D" id="2.30.42.10">
    <property type="match status" value="1"/>
</dbReference>
<proteinExistence type="inferred from homology"/>
<dbReference type="GO" id="GO:0004252">
    <property type="term" value="F:serine-type endopeptidase activity"/>
    <property type="evidence" value="ECO:0007669"/>
    <property type="project" value="InterPro"/>
</dbReference>
<keyword evidence="5" id="KW-1133">Transmembrane helix</keyword>
<comment type="similarity">
    <text evidence="1">Belongs to the peptidase S1C family.</text>
</comment>
<keyword evidence="3" id="KW-0378">Hydrolase</keyword>
<keyword evidence="2" id="KW-0645">Protease</keyword>
<dbReference type="SUPFAM" id="SSF50494">
    <property type="entry name" value="Trypsin-like serine proteases"/>
    <property type="match status" value="1"/>
</dbReference>
<keyword evidence="5" id="KW-0472">Membrane</keyword>